<dbReference type="Proteomes" id="UP000321917">
    <property type="component" value="Unassembled WGS sequence"/>
</dbReference>
<evidence type="ECO:0000313" key="7">
    <source>
        <dbReference type="Proteomes" id="UP000321525"/>
    </source>
</evidence>
<gene>
    <name evidence="5" type="ORF">ESZ26_01375</name>
    <name evidence="6" type="ORF">ESZ27_13240</name>
</gene>
<evidence type="ECO:0000256" key="3">
    <source>
        <dbReference type="SAM" id="SignalP"/>
    </source>
</evidence>
<sequence length="250" mass="27433">MMKLAIGLLFTAMLLPADAATVSIRADDWFPMNGDPSGKEQGYMIDMATAIFTAAGHTVDYKVMPWERAVKSVREGQFDCVVGAYPEDAPDFIFPTVSWGMDGTGYYVKNESAWQFTGFDSLLSQKVGVISGYAYGEEFDALIKSRPDVFKDVSGKDALEKNFKKLANNRIDVVVESVAVANAKLKALGFNSTLKIAGTNSEKAPIYIACSPVKSTSKMYIELVEKGTVTLRESGQLKVILDKYGLKDWQ</sequence>
<dbReference type="EMBL" id="VOLQ01000026">
    <property type="protein sequence ID" value="TWX65090.1"/>
    <property type="molecule type" value="Genomic_DNA"/>
</dbReference>
<comment type="similarity">
    <text evidence="1">Belongs to the bacterial solute-binding protein 3 family.</text>
</comment>
<organism evidence="6 8">
    <name type="scientific">Colwellia hornerae</name>
    <dbReference type="NCBI Taxonomy" id="89402"/>
    <lineage>
        <taxon>Bacteria</taxon>
        <taxon>Pseudomonadati</taxon>
        <taxon>Pseudomonadota</taxon>
        <taxon>Gammaproteobacteria</taxon>
        <taxon>Alteromonadales</taxon>
        <taxon>Colwelliaceae</taxon>
        <taxon>Colwellia</taxon>
    </lineage>
</organism>
<name>A0A5C6Q8W2_9GAMM</name>
<evidence type="ECO:0000256" key="1">
    <source>
        <dbReference type="ARBA" id="ARBA00010333"/>
    </source>
</evidence>
<dbReference type="Proteomes" id="UP000321525">
    <property type="component" value="Unassembled WGS sequence"/>
</dbReference>
<dbReference type="PANTHER" id="PTHR35936:SF25">
    <property type="entry name" value="ABC TRANSPORTER SUBSTRATE-BINDING PROTEIN"/>
    <property type="match status" value="1"/>
</dbReference>
<evidence type="ECO:0000313" key="6">
    <source>
        <dbReference type="EMBL" id="TWX65090.1"/>
    </source>
</evidence>
<protein>
    <submittedName>
        <fullName evidence="6">Amino acid ABC transporter substrate-binding protein</fullName>
    </submittedName>
</protein>
<dbReference type="EMBL" id="VOLR01000002">
    <property type="protein sequence ID" value="TWX62682.1"/>
    <property type="molecule type" value="Genomic_DNA"/>
</dbReference>
<feature type="chain" id="PRO_5022786064" evidence="3">
    <location>
        <begin position="20"/>
        <end position="250"/>
    </location>
</feature>
<dbReference type="InterPro" id="IPR001638">
    <property type="entry name" value="Solute-binding_3/MltF_N"/>
</dbReference>
<keyword evidence="7" id="KW-1185">Reference proteome</keyword>
<evidence type="ECO:0000256" key="2">
    <source>
        <dbReference type="ARBA" id="ARBA00022729"/>
    </source>
</evidence>
<dbReference type="Gene3D" id="3.40.190.10">
    <property type="entry name" value="Periplasmic binding protein-like II"/>
    <property type="match status" value="2"/>
</dbReference>
<evidence type="ECO:0000313" key="5">
    <source>
        <dbReference type="EMBL" id="TWX62682.1"/>
    </source>
</evidence>
<dbReference type="OrthoDB" id="245568at2"/>
<dbReference type="PANTHER" id="PTHR35936">
    <property type="entry name" value="MEMBRANE-BOUND LYTIC MUREIN TRANSGLYCOSYLASE F"/>
    <property type="match status" value="1"/>
</dbReference>
<reference evidence="6 8" key="1">
    <citation type="submission" date="2019-07" db="EMBL/GenBank/DDBJ databases">
        <title>Genomes of sea-ice associated Colwellia species.</title>
        <authorList>
            <person name="Bowman J.P."/>
        </authorList>
    </citation>
    <scope>NUCLEOTIDE SEQUENCE [LARGE SCALE GENOMIC DNA]</scope>
    <source>
        <strain evidence="5 7">ACAM 607</strain>
        <strain evidence="6 8">IC036</strain>
    </source>
</reference>
<feature type="signal peptide" evidence="3">
    <location>
        <begin position="1"/>
        <end position="19"/>
    </location>
</feature>
<evidence type="ECO:0000313" key="8">
    <source>
        <dbReference type="Proteomes" id="UP000321917"/>
    </source>
</evidence>
<comment type="caution">
    <text evidence="6">The sequence shown here is derived from an EMBL/GenBank/DDBJ whole genome shotgun (WGS) entry which is preliminary data.</text>
</comment>
<evidence type="ECO:0000259" key="4">
    <source>
        <dbReference type="Pfam" id="PF00497"/>
    </source>
</evidence>
<feature type="domain" description="Solute-binding protein family 3/N-terminal" evidence="4">
    <location>
        <begin position="28"/>
        <end position="84"/>
    </location>
</feature>
<proteinExistence type="inferred from homology"/>
<dbReference type="SUPFAM" id="SSF53850">
    <property type="entry name" value="Periplasmic binding protein-like II"/>
    <property type="match status" value="1"/>
</dbReference>
<keyword evidence="2 3" id="KW-0732">Signal</keyword>
<accession>A0A5C6Q8W2</accession>
<dbReference type="AlphaFoldDB" id="A0A5C6Q8W2"/>
<dbReference type="Pfam" id="PF00497">
    <property type="entry name" value="SBP_bac_3"/>
    <property type="match status" value="1"/>
</dbReference>